<accession>A0ABN9UWA5</accession>
<feature type="region of interest" description="Disordered" evidence="2">
    <location>
        <begin position="55"/>
        <end position="162"/>
    </location>
</feature>
<evidence type="ECO:0000313" key="3">
    <source>
        <dbReference type="EMBL" id="CAK0864433.1"/>
    </source>
</evidence>
<proteinExistence type="inferred from homology"/>
<protein>
    <recommendedName>
        <fullName evidence="5">Tubulin polymerization-promoting protein family member 3</fullName>
    </recommendedName>
</protein>
<keyword evidence="4" id="KW-1185">Reference proteome</keyword>
<feature type="compositionally biased region" description="Polar residues" evidence="2">
    <location>
        <begin position="65"/>
        <end position="79"/>
    </location>
</feature>
<dbReference type="Pfam" id="PF05517">
    <property type="entry name" value="p25-alpha"/>
    <property type="match status" value="1"/>
</dbReference>
<comment type="caution">
    <text evidence="3">The sequence shown here is derived from an EMBL/GenBank/DDBJ whole genome shotgun (WGS) entry which is preliminary data.</text>
</comment>
<evidence type="ECO:0000256" key="2">
    <source>
        <dbReference type="SAM" id="MobiDB-lite"/>
    </source>
</evidence>
<dbReference type="PANTHER" id="PTHR12932">
    <property type="entry name" value="P25 ALPHA-RELATED"/>
    <property type="match status" value="1"/>
</dbReference>
<dbReference type="Proteomes" id="UP001189429">
    <property type="component" value="Unassembled WGS sequence"/>
</dbReference>
<evidence type="ECO:0000313" key="4">
    <source>
        <dbReference type="Proteomes" id="UP001189429"/>
    </source>
</evidence>
<evidence type="ECO:0000256" key="1">
    <source>
        <dbReference type="ARBA" id="ARBA00010994"/>
    </source>
</evidence>
<dbReference type="SUPFAM" id="SSF47473">
    <property type="entry name" value="EF-hand"/>
    <property type="match status" value="1"/>
</dbReference>
<evidence type="ECO:0008006" key="5">
    <source>
        <dbReference type="Google" id="ProtNLM"/>
    </source>
</evidence>
<name>A0ABN9UWA5_9DINO</name>
<dbReference type="InterPro" id="IPR008907">
    <property type="entry name" value="TPP/p25"/>
</dbReference>
<feature type="compositionally biased region" description="Basic and acidic residues" evidence="2">
    <location>
        <begin position="126"/>
        <end position="147"/>
    </location>
</feature>
<sequence>MDGKTFIKLCKDCKLVDKKLTATDVDLIFAKVAPKGQRRISFEQFGTALEHLATKKGTSPEDVKSSITQSSGPTLSGTQADAVRFHDDKSTYTGTHVNGGPDRVAKGTGTATQLASSGMGTGHSGSHPEPRLAEPRLSEPRHSEPRHSQPGSAAGACGGSGS</sequence>
<reference evidence="3" key="1">
    <citation type="submission" date="2023-10" db="EMBL/GenBank/DDBJ databases">
        <authorList>
            <person name="Chen Y."/>
            <person name="Shah S."/>
            <person name="Dougan E. K."/>
            <person name="Thang M."/>
            <person name="Chan C."/>
        </authorList>
    </citation>
    <scope>NUCLEOTIDE SEQUENCE [LARGE SCALE GENOMIC DNA]</scope>
</reference>
<gene>
    <name evidence="3" type="ORF">PCOR1329_LOCUS52339</name>
</gene>
<dbReference type="Gene3D" id="1.10.238.10">
    <property type="entry name" value="EF-hand"/>
    <property type="match status" value="1"/>
</dbReference>
<dbReference type="PANTHER" id="PTHR12932:SF9">
    <property type="entry name" value="TUBULIN POLYMERIZATION-PROMOTING PROTEIN HOMOLOG"/>
    <property type="match status" value="1"/>
</dbReference>
<organism evidence="3 4">
    <name type="scientific">Prorocentrum cordatum</name>
    <dbReference type="NCBI Taxonomy" id="2364126"/>
    <lineage>
        <taxon>Eukaryota</taxon>
        <taxon>Sar</taxon>
        <taxon>Alveolata</taxon>
        <taxon>Dinophyceae</taxon>
        <taxon>Prorocentrales</taxon>
        <taxon>Prorocentraceae</taxon>
        <taxon>Prorocentrum</taxon>
    </lineage>
</organism>
<dbReference type="InterPro" id="IPR011992">
    <property type="entry name" value="EF-hand-dom_pair"/>
</dbReference>
<comment type="similarity">
    <text evidence="1">Belongs to the TPPP family.</text>
</comment>
<dbReference type="EMBL" id="CAUYUJ010016366">
    <property type="protein sequence ID" value="CAK0864433.1"/>
    <property type="molecule type" value="Genomic_DNA"/>
</dbReference>